<dbReference type="PANTHER" id="PTHR38767">
    <property type="entry name" value="DNA POLYMERASE III SUBUNIT CHI"/>
    <property type="match status" value="1"/>
</dbReference>
<dbReference type="PANTHER" id="PTHR38767:SF1">
    <property type="entry name" value="DNA POLYMERASE III SUBUNIT CHI"/>
    <property type="match status" value="1"/>
</dbReference>
<dbReference type="AlphaFoldDB" id="A0A1H6URZ9"/>
<dbReference type="GO" id="GO:0003887">
    <property type="term" value="F:DNA-directed DNA polymerase activity"/>
    <property type="evidence" value="ECO:0007669"/>
    <property type="project" value="InterPro"/>
</dbReference>
<dbReference type="InterPro" id="IPR036768">
    <property type="entry name" value="PolIII_chi_sf"/>
</dbReference>
<name>A0A1H6URZ9_9GAMM</name>
<dbReference type="GO" id="GO:0032298">
    <property type="term" value="P:positive regulation of DNA-templated DNA replication initiation"/>
    <property type="evidence" value="ECO:0007669"/>
    <property type="project" value="TreeGrafter"/>
</dbReference>
<sequence length="154" mass="17677">MSQRAIFYRLDTQDTGQTQYFIARLVEKLLIQQKLRLCLYAEETQLDFWDQYLWQCPEASFLAHQIATTPANLMQAQAPLMLTALQAHTQASWPCAYDVLINLAQAPVSSCTPFTQVVEFVYLPQTMQVQAQRQRWRAYQALGIACVAHTLAFD</sequence>
<dbReference type="RefSeq" id="WP_177166904.1">
    <property type="nucleotide sequence ID" value="NZ_FNYH01000019.1"/>
</dbReference>
<dbReference type="Gene3D" id="3.40.50.10110">
    <property type="entry name" value="DNA polymerase III subunit chi"/>
    <property type="match status" value="1"/>
</dbReference>
<organism evidence="1 2">
    <name type="scientific">Allopseudospirillum japonicum</name>
    <dbReference type="NCBI Taxonomy" id="64971"/>
    <lineage>
        <taxon>Bacteria</taxon>
        <taxon>Pseudomonadati</taxon>
        <taxon>Pseudomonadota</taxon>
        <taxon>Gammaproteobacteria</taxon>
        <taxon>Oceanospirillales</taxon>
        <taxon>Oceanospirillaceae</taxon>
        <taxon>Allopseudospirillum</taxon>
    </lineage>
</organism>
<dbReference type="STRING" id="64971.SAMN05421831_11916"/>
<dbReference type="GO" id="GO:0006260">
    <property type="term" value="P:DNA replication"/>
    <property type="evidence" value="ECO:0007669"/>
    <property type="project" value="InterPro"/>
</dbReference>
<dbReference type="GO" id="GO:0003677">
    <property type="term" value="F:DNA binding"/>
    <property type="evidence" value="ECO:0007669"/>
    <property type="project" value="InterPro"/>
</dbReference>
<dbReference type="Proteomes" id="UP000242999">
    <property type="component" value="Unassembled WGS sequence"/>
</dbReference>
<dbReference type="InterPro" id="IPR007459">
    <property type="entry name" value="DNA_pol3_chi"/>
</dbReference>
<proteinExistence type="predicted"/>
<protein>
    <submittedName>
        <fullName evidence="1">DNA polymerase III, chi subunit</fullName>
    </submittedName>
</protein>
<dbReference type="EMBL" id="FNYH01000019">
    <property type="protein sequence ID" value="SEI92497.1"/>
    <property type="molecule type" value="Genomic_DNA"/>
</dbReference>
<reference evidence="2" key="1">
    <citation type="submission" date="2016-10" db="EMBL/GenBank/DDBJ databases">
        <authorList>
            <person name="Varghese N."/>
            <person name="Submissions S."/>
        </authorList>
    </citation>
    <scope>NUCLEOTIDE SEQUENCE [LARGE SCALE GENOMIC DNA]</scope>
    <source>
        <strain evidence="2">DSM 7165</strain>
    </source>
</reference>
<keyword evidence="2" id="KW-1185">Reference proteome</keyword>
<evidence type="ECO:0000313" key="2">
    <source>
        <dbReference type="Proteomes" id="UP000242999"/>
    </source>
</evidence>
<evidence type="ECO:0000313" key="1">
    <source>
        <dbReference type="EMBL" id="SEI92497.1"/>
    </source>
</evidence>
<accession>A0A1H6URZ9</accession>
<dbReference type="SUPFAM" id="SSF102400">
    <property type="entry name" value="DNA polymerase III chi subunit"/>
    <property type="match status" value="1"/>
</dbReference>
<gene>
    <name evidence="1" type="ORF">SAMN05421831_11916</name>
</gene>
<dbReference type="Pfam" id="PF04364">
    <property type="entry name" value="DNA_pol3_chi"/>
    <property type="match status" value="1"/>
</dbReference>